<dbReference type="SMART" id="SM00355">
    <property type="entry name" value="ZnF_C2H2"/>
    <property type="match status" value="9"/>
</dbReference>
<gene>
    <name evidence="7" type="ORF">HHI36_015549</name>
</gene>
<accession>A0ABD2N615</accession>
<evidence type="ECO:0000256" key="2">
    <source>
        <dbReference type="ARBA" id="ARBA00022737"/>
    </source>
</evidence>
<keyword evidence="4" id="KW-0862">Zinc</keyword>
<evidence type="ECO:0000313" key="7">
    <source>
        <dbReference type="EMBL" id="KAL3274135.1"/>
    </source>
</evidence>
<keyword evidence="2" id="KW-0677">Repeat</keyword>
<dbReference type="AlphaFoldDB" id="A0ABD2N615"/>
<name>A0ABD2N615_9CUCU</name>
<dbReference type="SUPFAM" id="SSF57667">
    <property type="entry name" value="beta-beta-alpha zinc fingers"/>
    <property type="match status" value="2"/>
</dbReference>
<dbReference type="Pfam" id="PF13909">
    <property type="entry name" value="zf-H2C2_5"/>
    <property type="match status" value="1"/>
</dbReference>
<dbReference type="PANTHER" id="PTHR24403">
    <property type="entry name" value="ZINC FINGER PROTEIN"/>
    <property type="match status" value="1"/>
</dbReference>
<evidence type="ECO:0000256" key="5">
    <source>
        <dbReference type="PROSITE-ProRule" id="PRU00042"/>
    </source>
</evidence>
<dbReference type="Proteomes" id="UP001516400">
    <property type="component" value="Unassembled WGS sequence"/>
</dbReference>
<proteinExistence type="predicted"/>
<dbReference type="InterPro" id="IPR050688">
    <property type="entry name" value="Zinc_finger/UBP_domain"/>
</dbReference>
<dbReference type="GO" id="GO:0008270">
    <property type="term" value="F:zinc ion binding"/>
    <property type="evidence" value="ECO:0007669"/>
    <property type="project" value="UniProtKB-KW"/>
</dbReference>
<reference evidence="7 8" key="1">
    <citation type="journal article" date="2021" name="BMC Biol.">
        <title>Horizontally acquired antibacterial genes associated with adaptive radiation of ladybird beetles.</title>
        <authorList>
            <person name="Li H.S."/>
            <person name="Tang X.F."/>
            <person name="Huang Y.H."/>
            <person name="Xu Z.Y."/>
            <person name="Chen M.L."/>
            <person name="Du X.Y."/>
            <person name="Qiu B.Y."/>
            <person name="Chen P.T."/>
            <person name="Zhang W."/>
            <person name="Slipinski A."/>
            <person name="Escalona H.E."/>
            <person name="Waterhouse R.M."/>
            <person name="Zwick A."/>
            <person name="Pang H."/>
        </authorList>
    </citation>
    <scope>NUCLEOTIDE SEQUENCE [LARGE SCALE GENOMIC DNA]</scope>
    <source>
        <strain evidence="7">SYSU2018</strain>
    </source>
</reference>
<evidence type="ECO:0000256" key="4">
    <source>
        <dbReference type="ARBA" id="ARBA00022833"/>
    </source>
</evidence>
<dbReference type="EMBL" id="JABFTP020000062">
    <property type="protein sequence ID" value="KAL3274135.1"/>
    <property type="molecule type" value="Genomic_DNA"/>
</dbReference>
<evidence type="ECO:0000259" key="6">
    <source>
        <dbReference type="PROSITE" id="PS50157"/>
    </source>
</evidence>
<organism evidence="7 8">
    <name type="scientific">Cryptolaemus montrouzieri</name>
    <dbReference type="NCBI Taxonomy" id="559131"/>
    <lineage>
        <taxon>Eukaryota</taxon>
        <taxon>Metazoa</taxon>
        <taxon>Ecdysozoa</taxon>
        <taxon>Arthropoda</taxon>
        <taxon>Hexapoda</taxon>
        <taxon>Insecta</taxon>
        <taxon>Pterygota</taxon>
        <taxon>Neoptera</taxon>
        <taxon>Endopterygota</taxon>
        <taxon>Coleoptera</taxon>
        <taxon>Polyphaga</taxon>
        <taxon>Cucujiformia</taxon>
        <taxon>Coccinelloidea</taxon>
        <taxon>Coccinellidae</taxon>
        <taxon>Scymninae</taxon>
        <taxon>Scymnini</taxon>
        <taxon>Cryptolaemus</taxon>
    </lineage>
</organism>
<evidence type="ECO:0000256" key="3">
    <source>
        <dbReference type="ARBA" id="ARBA00022771"/>
    </source>
</evidence>
<dbReference type="PROSITE" id="PS50157">
    <property type="entry name" value="ZINC_FINGER_C2H2_2"/>
    <property type="match status" value="1"/>
</dbReference>
<evidence type="ECO:0000256" key="1">
    <source>
        <dbReference type="ARBA" id="ARBA00022723"/>
    </source>
</evidence>
<keyword evidence="8" id="KW-1185">Reference proteome</keyword>
<sequence length="468" mass="55523">MERHCVVEENFKYDFKFIQHDENQNDISIKIKNELHETDQYQEDLECILNYAKEIHASNNYLMKDEVKEEPKFDQIFIEQASFKEEDSKLGQIAMESCQDIPSSSVSKISEIIKNEEEIVRIAYTCDYCKFETTDLAVLKIHSENHSQNFNLLNGRSKKTHFRKCSYCNYRAEDKNDWDNHRAAQHSKSMTRKCRFCDFITNTASKLKLHMNRHTKELLFKCQYCTYETVLSGHLKRHINSVHIKTTKYPCRYCDFTTTTFSSVKRHIENKHGKIVISGKVNSNNEPKIKCDDETKGIEDEPYEGLSKKGRVFKGQQFQCQYCEYQTPFCDYLNIHINSRHTRKTLYKCQYCEYEATKLYTLRCHVNSKHTRKVIYKCELCNLETTRSNILKRHIQRIHVEKSFKCQYCVYVAKKEGHLRKHISKKHIIQCQKEELQDNIKVEPGLITIEDIKVKPELVKIESIEEIF</sequence>
<evidence type="ECO:0000313" key="8">
    <source>
        <dbReference type="Proteomes" id="UP001516400"/>
    </source>
</evidence>
<comment type="caution">
    <text evidence="7">The sequence shown here is derived from an EMBL/GenBank/DDBJ whole genome shotgun (WGS) entry which is preliminary data.</text>
</comment>
<keyword evidence="3 5" id="KW-0863">Zinc-finger</keyword>
<protein>
    <recommendedName>
        <fullName evidence="6">C2H2-type domain-containing protein</fullName>
    </recommendedName>
</protein>
<dbReference type="InterPro" id="IPR036236">
    <property type="entry name" value="Znf_C2H2_sf"/>
</dbReference>
<keyword evidence="1" id="KW-0479">Metal-binding</keyword>
<feature type="domain" description="C2H2-type" evidence="6">
    <location>
        <begin position="376"/>
        <end position="404"/>
    </location>
</feature>
<dbReference type="InterPro" id="IPR013087">
    <property type="entry name" value="Znf_C2H2_type"/>
</dbReference>
<dbReference type="Gene3D" id="3.30.160.60">
    <property type="entry name" value="Classic Zinc Finger"/>
    <property type="match status" value="4"/>
</dbReference>
<dbReference type="PANTHER" id="PTHR24403:SF109">
    <property type="entry name" value="ZINC FINGER PROTEIN 845-LIKE"/>
    <property type="match status" value="1"/>
</dbReference>